<dbReference type="InterPro" id="IPR008532">
    <property type="entry name" value="NFACT_RNA-bd"/>
</dbReference>
<keyword evidence="5" id="KW-0175">Coiled coil</keyword>
<keyword evidence="2 5" id="KW-0699">rRNA-binding</keyword>
<dbReference type="GO" id="GO:0019843">
    <property type="term" value="F:rRNA binding"/>
    <property type="evidence" value="ECO:0007669"/>
    <property type="project" value="UniProtKB-UniRule"/>
</dbReference>
<dbReference type="Gene3D" id="1.10.8.50">
    <property type="match status" value="1"/>
</dbReference>
<reference evidence="7 8" key="1">
    <citation type="submission" date="2017-06" db="EMBL/GenBank/DDBJ databases">
        <title>the draft geome sequence of Illustriluteabacillus marina B3227.</title>
        <authorList>
            <person name="He R.-H."/>
            <person name="Du Z.-J."/>
        </authorList>
    </citation>
    <scope>NUCLEOTIDE SEQUENCE [LARGE SCALE GENOMIC DNA]</scope>
    <source>
        <strain evidence="7 8">B3227</strain>
    </source>
</reference>
<dbReference type="GO" id="GO:0000049">
    <property type="term" value="F:tRNA binding"/>
    <property type="evidence" value="ECO:0007669"/>
    <property type="project" value="UniProtKB-UniRule"/>
</dbReference>
<evidence type="ECO:0000256" key="3">
    <source>
        <dbReference type="ARBA" id="ARBA00022884"/>
    </source>
</evidence>
<comment type="caution">
    <text evidence="7">The sequence shown here is derived from an EMBL/GenBank/DDBJ whole genome shotgun (WGS) entry which is preliminary data.</text>
</comment>
<comment type="function">
    <text evidence="5">Key component of the ribosome quality control system (RQC), a ribosome-associated complex that mediates the extraction of incompletely synthesized nascent chains from stalled ribosomes and their subsequent degradation. RqcH recruits Ala-charged tRNA, and with RqcP directs the elongation of stalled nascent chains on 50S ribosomal subunits, leading to non-templated C-terminal alanine extensions (Ala tail). The Ala tail promotes nascent chain degradation. May add between 1 and at least 8 Ala residues. Binds to stalled 50S ribosomal subunits.</text>
</comment>
<feature type="domain" description="NFACT RNA-binding" evidence="6">
    <location>
        <begin position="451"/>
        <end position="540"/>
    </location>
</feature>
<accession>A0A2I0QW73</accession>
<dbReference type="InterPro" id="IPR043682">
    <property type="entry name" value="RqcH_bacterial"/>
</dbReference>
<dbReference type="GO" id="GO:0043023">
    <property type="term" value="F:ribosomal large subunit binding"/>
    <property type="evidence" value="ECO:0007669"/>
    <property type="project" value="UniProtKB-UniRule"/>
</dbReference>
<sequence length="569" mass="66131">MPFDGIVTRAITHELNDQLVTGRINKIYQPTETEIIFTIRKNGRNHTLLLSIHPSYARIHLTDEKFTNPKEPPMFCMVLRKHLQSGFIEKIEQDEMERIIHLTIRNKDEIGDENRRVITLELMGKHSHLIVVDPEREMIIDSMKHISSAQNRHRSILPGQSYIAPPDQGKLNPLTLDGETFARKIDFNQGKIDRQILNLLMGVSPVVAKALAKQAYMGNSEKYQEVFDNFQNDLLNHNYAPMIQKEPKEDYHVLELVKSEEKIISFETVSEMLHSFYQGKAERDRVKGQSHDLMRFLKNERDKNERKIEKHKKTLKKAEKADEYQKKGELLTAHMHMAKLGDNSIQVVDYYEEDQPEMTIELNPNKSPSENAQQFFKQYGKLKKSKEMVVVEIEKAHEEINYLERLIQQLEQAREEDVEDIREELQDQGYMKKKQQSKKKKKKKLITPDQYVSTDGTEIFVGRNNKQNEYVTNRMANKNDVWLHAKDLPGSHVIIRSSEPSEETILEAALIAAFYSKAKLSSTVPVDYTFVKHVKKPNGAKPGYVTYDNQQTVFVTPEEDKVQEMKLKS</sequence>
<feature type="coiled-coil region" evidence="5">
    <location>
        <begin position="393"/>
        <end position="427"/>
    </location>
</feature>
<gene>
    <name evidence="5" type="primary">rqcH</name>
    <name evidence="7" type="ORF">CEY16_02065</name>
</gene>
<dbReference type="GO" id="GO:1990112">
    <property type="term" value="C:RQC complex"/>
    <property type="evidence" value="ECO:0007669"/>
    <property type="project" value="TreeGrafter"/>
</dbReference>
<name>A0A2I0QW73_9BACI</name>
<proteinExistence type="inferred from homology"/>
<keyword evidence="3 5" id="KW-0694">RNA-binding</keyword>
<keyword evidence="1 5" id="KW-0820">tRNA-binding</keyword>
<evidence type="ECO:0000259" key="6">
    <source>
        <dbReference type="Pfam" id="PF05670"/>
    </source>
</evidence>
<dbReference type="Pfam" id="PF05833">
    <property type="entry name" value="NFACT_N"/>
    <property type="match status" value="1"/>
</dbReference>
<evidence type="ECO:0000256" key="5">
    <source>
        <dbReference type="HAMAP-Rule" id="MF_00844"/>
    </source>
</evidence>
<dbReference type="RefSeq" id="WP_101330307.1">
    <property type="nucleotide sequence ID" value="NZ_PJNH01000001.1"/>
</dbReference>
<dbReference type="HAMAP" id="MF_00844_B">
    <property type="entry name" value="RqcH_B"/>
    <property type="match status" value="1"/>
</dbReference>
<evidence type="ECO:0000313" key="8">
    <source>
        <dbReference type="Proteomes" id="UP000243524"/>
    </source>
</evidence>
<comment type="similarity">
    <text evidence="5">Belongs to the NEMF family.</text>
</comment>
<dbReference type="Pfam" id="PF05670">
    <property type="entry name" value="NFACT-R_1"/>
    <property type="match status" value="1"/>
</dbReference>
<comment type="subunit">
    <text evidence="5">Associates with stalled 50S ribosomal subunits. Binds to RqcP.</text>
</comment>
<organism evidence="7 8">
    <name type="scientific">Halalkalibacillus sediminis</name>
    <dbReference type="NCBI Taxonomy" id="2018042"/>
    <lineage>
        <taxon>Bacteria</taxon>
        <taxon>Bacillati</taxon>
        <taxon>Bacillota</taxon>
        <taxon>Bacilli</taxon>
        <taxon>Bacillales</taxon>
        <taxon>Bacillaceae</taxon>
        <taxon>Halalkalibacillus</taxon>
    </lineage>
</organism>
<dbReference type="EMBL" id="PJNH01000001">
    <property type="protein sequence ID" value="PKR78564.1"/>
    <property type="molecule type" value="Genomic_DNA"/>
</dbReference>
<protein>
    <recommendedName>
        <fullName evidence="5">Rqc2 homolog RqcH</fullName>
        <shortName evidence="5">RqcH</shortName>
    </recommendedName>
</protein>
<dbReference type="GO" id="GO:0072344">
    <property type="term" value="P:rescue of stalled ribosome"/>
    <property type="evidence" value="ECO:0007669"/>
    <property type="project" value="UniProtKB-UniRule"/>
</dbReference>
<keyword evidence="4 5" id="KW-0648">Protein biosynthesis</keyword>
<dbReference type="PANTHER" id="PTHR15239">
    <property type="entry name" value="NUCLEAR EXPORT MEDIATOR FACTOR NEMF"/>
    <property type="match status" value="1"/>
</dbReference>
<dbReference type="Gene3D" id="2.30.310.10">
    <property type="entry name" value="ibrinogen binding protein from staphylococcus aureus domain"/>
    <property type="match status" value="1"/>
</dbReference>
<feature type="coiled-coil region" evidence="5">
    <location>
        <begin position="294"/>
        <end position="321"/>
    </location>
</feature>
<evidence type="ECO:0000256" key="1">
    <source>
        <dbReference type="ARBA" id="ARBA00022555"/>
    </source>
</evidence>
<dbReference type="PANTHER" id="PTHR15239:SF6">
    <property type="entry name" value="RIBOSOME QUALITY CONTROL COMPLEX SUBUNIT NEMF"/>
    <property type="match status" value="1"/>
</dbReference>
<evidence type="ECO:0000313" key="7">
    <source>
        <dbReference type="EMBL" id="PKR78564.1"/>
    </source>
</evidence>
<dbReference type="AlphaFoldDB" id="A0A2I0QW73"/>
<dbReference type="FunFam" id="2.30.310.10:FF:000004">
    <property type="entry name" value="Fibronectin-binding protein A"/>
    <property type="match status" value="1"/>
</dbReference>
<keyword evidence="8" id="KW-1185">Reference proteome</keyword>
<dbReference type="Proteomes" id="UP000243524">
    <property type="component" value="Unassembled WGS sequence"/>
</dbReference>
<evidence type="ECO:0000256" key="4">
    <source>
        <dbReference type="ARBA" id="ARBA00022917"/>
    </source>
</evidence>
<dbReference type="InterPro" id="IPR051608">
    <property type="entry name" value="RQC_Subunit_NEMF"/>
</dbReference>
<dbReference type="Gene3D" id="3.40.970.40">
    <property type="entry name" value="fibrinogen binding protein from staphylococcus aureus domain like"/>
    <property type="match status" value="1"/>
</dbReference>
<evidence type="ECO:0000256" key="2">
    <source>
        <dbReference type="ARBA" id="ARBA00022730"/>
    </source>
</evidence>
<dbReference type="OrthoDB" id="9766163at2"/>